<keyword evidence="9" id="KW-0964">Secreted</keyword>
<dbReference type="PRINTS" id="PR00458">
    <property type="entry name" value="PEROXIDASE"/>
</dbReference>
<feature type="signal peptide" evidence="9">
    <location>
        <begin position="1"/>
        <end position="20"/>
    </location>
</feature>
<sequence length="328" mass="35873">MKNLWINVLLLLLAATFSACGGGGGGGRGMIQVVEATFYFNFYEKSCPHAEKIVKEVVLSQFKFNQGIAPGLLRLFFHDCFVEGCDASLLLDPTKENPTPEKTAILSLSLRGYEVIDIAKQKLEAACPGVVSCADILAFAARDSVKVTGGPSYKIKSGRRDGRVSCASQVSPNIPSAGPNITELIDTFAAKNLSVQEMVTLSGAHTIGRAHCKSFAPIRNYAIDPAFAKCVNKVCPTKTVNNTVSLDATTPYDFDNVYFQNLVAKKGLLPSDEILFLDPHTNMEVLRNAKHFRRWKKKFVEAMIKMGTTDLKLGTQGEIRNNCRKINS</sequence>
<comment type="cofactor">
    <cofactor evidence="9">
        <name>heme b</name>
        <dbReference type="ChEBI" id="CHEBI:60344"/>
    </cofactor>
    <text evidence="9">Binds 1 heme b (iron(II)-protoporphyrin IX) group per subunit.</text>
</comment>
<proteinExistence type="inferred from homology"/>
<evidence type="ECO:0000256" key="4">
    <source>
        <dbReference type="ARBA" id="ARBA00022617"/>
    </source>
</evidence>
<evidence type="ECO:0000313" key="12">
    <source>
        <dbReference type="Proteomes" id="UP001497512"/>
    </source>
</evidence>
<reference evidence="11" key="1">
    <citation type="submission" date="2024-02" db="EMBL/GenBank/DDBJ databases">
        <authorList>
            <consortium name="ELIXIR-Norway"/>
            <consortium name="Elixir Norway"/>
        </authorList>
    </citation>
    <scope>NUCLEOTIDE SEQUENCE</scope>
</reference>
<keyword evidence="9" id="KW-0376">Hydrogen peroxide</keyword>
<dbReference type="InterPro" id="IPR010255">
    <property type="entry name" value="Haem_peroxidase_sf"/>
</dbReference>
<dbReference type="EC" id="1.11.1.7" evidence="9"/>
<feature type="chain" id="PRO_5044951848" description="Peroxidase" evidence="9">
    <location>
        <begin position="21"/>
        <end position="328"/>
    </location>
</feature>
<dbReference type="EMBL" id="OZ019909">
    <property type="protein sequence ID" value="CAK9209351.1"/>
    <property type="molecule type" value="Genomic_DNA"/>
</dbReference>
<evidence type="ECO:0000256" key="6">
    <source>
        <dbReference type="ARBA" id="ARBA00023002"/>
    </source>
</evidence>
<keyword evidence="9" id="KW-0106">Calcium</keyword>
<dbReference type="PANTHER" id="PTHR31517">
    <property type="match status" value="1"/>
</dbReference>
<evidence type="ECO:0000256" key="9">
    <source>
        <dbReference type="RuleBase" id="RU362060"/>
    </source>
</evidence>
<keyword evidence="5 9" id="KW-0479">Metal-binding</keyword>
<dbReference type="PROSITE" id="PS00435">
    <property type="entry name" value="PEROXIDASE_1"/>
    <property type="match status" value="1"/>
</dbReference>
<evidence type="ECO:0000256" key="7">
    <source>
        <dbReference type="ARBA" id="ARBA00023004"/>
    </source>
</evidence>
<evidence type="ECO:0000256" key="2">
    <source>
        <dbReference type="ARBA" id="ARBA00006873"/>
    </source>
</evidence>
<keyword evidence="12" id="KW-1185">Reference proteome</keyword>
<dbReference type="Gene3D" id="1.10.420.10">
    <property type="entry name" value="Peroxidase, domain 2"/>
    <property type="match status" value="1"/>
</dbReference>
<dbReference type="CDD" id="cd00693">
    <property type="entry name" value="secretory_peroxidase"/>
    <property type="match status" value="1"/>
</dbReference>
<comment type="subcellular location">
    <subcellularLocation>
        <location evidence="9">Secreted</location>
    </subcellularLocation>
</comment>
<comment type="catalytic activity">
    <reaction evidence="1 9">
        <text>2 a phenolic donor + H2O2 = 2 a phenolic radical donor + 2 H2O</text>
        <dbReference type="Rhea" id="RHEA:56136"/>
        <dbReference type="ChEBI" id="CHEBI:15377"/>
        <dbReference type="ChEBI" id="CHEBI:16240"/>
        <dbReference type="ChEBI" id="CHEBI:139520"/>
        <dbReference type="ChEBI" id="CHEBI:139521"/>
        <dbReference type="EC" id="1.11.1.7"/>
    </reaction>
</comment>
<dbReference type="PROSITE" id="PS50873">
    <property type="entry name" value="PEROXIDASE_4"/>
    <property type="match status" value="1"/>
</dbReference>
<comment type="cofactor">
    <cofactor evidence="9">
        <name>Ca(2+)</name>
        <dbReference type="ChEBI" id="CHEBI:29108"/>
    </cofactor>
    <text evidence="9">Binds 2 calcium ions per subunit.</text>
</comment>
<name>A0ABP0TZK7_9BRYO</name>
<keyword evidence="3 9" id="KW-0575">Peroxidase</keyword>
<evidence type="ECO:0000256" key="1">
    <source>
        <dbReference type="ARBA" id="ARBA00000189"/>
    </source>
</evidence>
<protein>
    <recommendedName>
        <fullName evidence="9">Peroxidase</fullName>
        <ecNumber evidence="9">1.11.1.7</ecNumber>
    </recommendedName>
</protein>
<evidence type="ECO:0000256" key="5">
    <source>
        <dbReference type="ARBA" id="ARBA00022723"/>
    </source>
</evidence>
<organism evidence="11 12">
    <name type="scientific">Sphagnum troendelagicum</name>
    <dbReference type="NCBI Taxonomy" id="128251"/>
    <lineage>
        <taxon>Eukaryota</taxon>
        <taxon>Viridiplantae</taxon>
        <taxon>Streptophyta</taxon>
        <taxon>Embryophyta</taxon>
        <taxon>Bryophyta</taxon>
        <taxon>Sphagnophytina</taxon>
        <taxon>Sphagnopsida</taxon>
        <taxon>Sphagnales</taxon>
        <taxon>Sphagnaceae</taxon>
        <taxon>Sphagnum</taxon>
    </lineage>
</organism>
<dbReference type="Proteomes" id="UP001497512">
    <property type="component" value="Chromosome 17"/>
</dbReference>
<dbReference type="Pfam" id="PF00141">
    <property type="entry name" value="peroxidase"/>
    <property type="match status" value="1"/>
</dbReference>
<keyword evidence="7 9" id="KW-0408">Iron</keyword>
<dbReference type="InterPro" id="IPR000823">
    <property type="entry name" value="Peroxidase_pln"/>
</dbReference>
<evidence type="ECO:0000256" key="3">
    <source>
        <dbReference type="ARBA" id="ARBA00022559"/>
    </source>
</evidence>
<dbReference type="PANTHER" id="PTHR31517:SF84">
    <property type="entry name" value="PEROXIDASE"/>
    <property type="match status" value="1"/>
</dbReference>
<dbReference type="PROSITE" id="PS51257">
    <property type="entry name" value="PROKAR_LIPOPROTEIN"/>
    <property type="match status" value="1"/>
</dbReference>
<gene>
    <name evidence="11" type="ORF">CSSPTR1EN2_LOCUS9640</name>
</gene>
<dbReference type="InterPro" id="IPR002016">
    <property type="entry name" value="Haem_peroxidase"/>
</dbReference>
<comment type="function">
    <text evidence="9">Removal of H(2)O(2), oxidation of toxic reductants, biosynthesis and degradation of lignin, suberization, auxin catabolism, response to environmental stresses such as wounding, pathogen attack and oxidative stress.</text>
</comment>
<comment type="similarity">
    <text evidence="2">Belongs to the peroxidase family. Ascorbate peroxidase subfamily.</text>
</comment>
<dbReference type="InterPro" id="IPR019794">
    <property type="entry name" value="Peroxidases_AS"/>
</dbReference>
<feature type="domain" description="Plant heme peroxidase family profile" evidence="10">
    <location>
        <begin position="37"/>
        <end position="327"/>
    </location>
</feature>
<dbReference type="PROSITE" id="PS00436">
    <property type="entry name" value="PEROXIDASE_2"/>
    <property type="match status" value="1"/>
</dbReference>
<keyword evidence="8" id="KW-1015">Disulfide bond</keyword>
<dbReference type="InterPro" id="IPR019793">
    <property type="entry name" value="Peroxidases_heam-ligand_BS"/>
</dbReference>
<comment type="similarity">
    <text evidence="9">Belongs to the peroxidase family. Classical plant (class III) peroxidase subfamily.</text>
</comment>
<evidence type="ECO:0000256" key="8">
    <source>
        <dbReference type="ARBA" id="ARBA00023157"/>
    </source>
</evidence>
<accession>A0ABP0TZK7</accession>
<dbReference type="Gene3D" id="1.10.520.10">
    <property type="match status" value="1"/>
</dbReference>
<dbReference type="PRINTS" id="PR00461">
    <property type="entry name" value="PLPEROXIDASE"/>
</dbReference>
<evidence type="ECO:0000259" key="10">
    <source>
        <dbReference type="PROSITE" id="PS50873"/>
    </source>
</evidence>
<keyword evidence="9" id="KW-0732">Signal</keyword>
<dbReference type="SUPFAM" id="SSF48113">
    <property type="entry name" value="Heme-dependent peroxidases"/>
    <property type="match status" value="1"/>
</dbReference>
<dbReference type="InterPro" id="IPR033905">
    <property type="entry name" value="Secretory_peroxidase"/>
</dbReference>
<keyword evidence="6 9" id="KW-0560">Oxidoreductase</keyword>
<keyword evidence="4 9" id="KW-0349">Heme</keyword>
<evidence type="ECO:0000313" key="11">
    <source>
        <dbReference type="EMBL" id="CAK9209351.1"/>
    </source>
</evidence>